<feature type="region of interest" description="Disordered" evidence="1">
    <location>
        <begin position="1"/>
        <end position="198"/>
    </location>
</feature>
<dbReference type="PANTHER" id="PTHR38700">
    <property type="entry name" value="YALI0E22418P"/>
    <property type="match status" value="1"/>
</dbReference>
<dbReference type="InterPro" id="IPR011993">
    <property type="entry name" value="PH-like_dom_sf"/>
</dbReference>
<reference evidence="2 3" key="1">
    <citation type="submission" date="2013-05" db="EMBL/GenBank/DDBJ databases">
        <title>Drechslerella stenobrocha genome reveals carnivorous origination and mechanical trapping mechanism of predatory fungi.</title>
        <authorList>
            <person name="Liu X."/>
            <person name="Zhang W."/>
            <person name="Liu K."/>
        </authorList>
    </citation>
    <scope>NUCLEOTIDE SEQUENCE [LARGE SCALE GENOMIC DNA]</scope>
    <source>
        <strain evidence="2 3">248</strain>
    </source>
</reference>
<evidence type="ECO:0008006" key="4">
    <source>
        <dbReference type="Google" id="ProtNLM"/>
    </source>
</evidence>
<keyword evidence="3" id="KW-1185">Reference proteome</keyword>
<feature type="compositionally biased region" description="Acidic residues" evidence="1">
    <location>
        <begin position="66"/>
        <end position="79"/>
    </location>
</feature>
<dbReference type="Gene3D" id="2.30.29.30">
    <property type="entry name" value="Pleckstrin-homology domain (PH domain)/Phosphotyrosine-binding domain (PTB)"/>
    <property type="match status" value="1"/>
</dbReference>
<accession>W7HTC9</accession>
<dbReference type="Proteomes" id="UP000024837">
    <property type="component" value="Unassembled WGS sequence"/>
</dbReference>
<feature type="compositionally biased region" description="Basic and acidic residues" evidence="1">
    <location>
        <begin position="128"/>
        <end position="141"/>
    </location>
</feature>
<protein>
    <recommendedName>
        <fullName evidence="4">PH domain-containing protein</fullName>
    </recommendedName>
</protein>
<gene>
    <name evidence="2" type="ORF">DRE_00339</name>
</gene>
<feature type="region of interest" description="Disordered" evidence="1">
    <location>
        <begin position="569"/>
        <end position="600"/>
    </location>
</feature>
<dbReference type="EMBL" id="KI966410">
    <property type="protein sequence ID" value="EWC47371.1"/>
    <property type="molecule type" value="Genomic_DNA"/>
</dbReference>
<proteinExistence type="predicted"/>
<feature type="compositionally biased region" description="Polar residues" evidence="1">
    <location>
        <begin position="115"/>
        <end position="127"/>
    </location>
</feature>
<feature type="compositionally biased region" description="Basic and acidic residues" evidence="1">
    <location>
        <begin position="674"/>
        <end position="702"/>
    </location>
</feature>
<sequence length="914" mass="100467">MEGQTRTRYGRASRPKQLPKSFLDDDADDWNSRQQQHSAPLGGRHSRRGSAAAPKTAGASIPSTFLDDDDEDKADDGDDEKLWVQRSRGRHARGSESWRLSIDAGKSFFKDIGSSLMTGPSASGTTTPREDVEGNRSERRARSQSIARSRSRYRKAPPKIQTTAEYASSKPLTAPLSSHSHSASANKPSTAPPTKLTHEPVPLDLYRQYVTQLPPNRQTSAVDPTISDSFDSGPKTSGSDSTSSSSDGFVGSTSDPVSRFGAKVPYEPFDHNRQSKVMIVLSKKRQESYSFKHDTTVGDVLDWACKKETMTLRGAAILIERLPGFGFERALHELELVHTVIEAMGGSKEEATLYLDVDVVKSGNLRAKPGANNKTAPARLVANFYHAKGEDANVKIKSKRYFCLDDAKLTMSRMSSRAAKSQKSSHVCNTMDYGVYTVGQYGKKRRFDVPSKCQYIIILKALAQKQMFVDQSRFFHFLATDSQDQYFEWVRALHEWRSYVHYTRRRAKETEAQVVAQLGQEGVSSSADMTETKLARLLTETKLTQAKKPEGLTSPVLMSPAMISPRTVTSPLVSGAMNPPPYQTLSDKASQKASDKASQKASEAAGEEFLATGLLGAMYDKKVEIRNVINGMDMAPPKSSGGLERKGTLIQRAGNRREDAPTNLYSMPKTPKTPVRERSNGDERGRQGSRKDSELPFYRDETTSPPSRLQRLNSSHGASTAIGGGSGASPPGLMQTKPLLSFEAEEDEAFKHKKKITGHGVEVDRNAGPLINHATEPTYAHAITRSISTRMGKNTMVGQRARSATMRAASTTKKRFEVDPSFEPVYDPTLKTSSSRRRQPEQESGFETTGLLASLPTNNMEGHGVATGRHGASKPLMNMALNSNFVPGSLLEQHERVREGGPTYKKTVISREVC</sequence>
<feature type="compositionally biased region" description="Basic and acidic residues" evidence="1">
    <location>
        <begin position="589"/>
        <end position="598"/>
    </location>
</feature>
<feature type="compositionally biased region" description="Polar residues" evidence="1">
    <location>
        <begin position="215"/>
        <end position="230"/>
    </location>
</feature>
<feature type="compositionally biased region" description="Polar residues" evidence="1">
    <location>
        <begin position="703"/>
        <end position="713"/>
    </location>
</feature>
<evidence type="ECO:0000313" key="2">
    <source>
        <dbReference type="EMBL" id="EWC47371.1"/>
    </source>
</evidence>
<feature type="region of interest" description="Disordered" evidence="1">
    <location>
        <begin position="822"/>
        <end position="869"/>
    </location>
</feature>
<feature type="region of interest" description="Disordered" evidence="1">
    <location>
        <begin position="651"/>
        <end position="735"/>
    </location>
</feature>
<evidence type="ECO:0000256" key="1">
    <source>
        <dbReference type="SAM" id="MobiDB-lite"/>
    </source>
</evidence>
<dbReference type="HOGENOM" id="CLU_009766_0_0_1"/>
<feature type="compositionally biased region" description="Low complexity" evidence="1">
    <location>
        <begin position="231"/>
        <end position="255"/>
    </location>
</feature>
<name>W7HTC9_9PEZI</name>
<dbReference type="AlphaFoldDB" id="W7HTC9"/>
<feature type="region of interest" description="Disordered" evidence="1">
    <location>
        <begin position="215"/>
        <end position="256"/>
    </location>
</feature>
<evidence type="ECO:0000313" key="3">
    <source>
        <dbReference type="Proteomes" id="UP000024837"/>
    </source>
</evidence>
<dbReference type="OrthoDB" id="6235964at2759"/>
<organism evidence="2 3">
    <name type="scientific">Drechslerella stenobrocha 248</name>
    <dbReference type="NCBI Taxonomy" id="1043628"/>
    <lineage>
        <taxon>Eukaryota</taxon>
        <taxon>Fungi</taxon>
        <taxon>Dikarya</taxon>
        <taxon>Ascomycota</taxon>
        <taxon>Pezizomycotina</taxon>
        <taxon>Orbiliomycetes</taxon>
        <taxon>Orbiliales</taxon>
        <taxon>Orbiliaceae</taxon>
        <taxon>Drechslerella</taxon>
    </lineage>
</organism>
<dbReference type="PANTHER" id="PTHR38700:SF1">
    <property type="entry name" value="PH DOMAIN-CONTAINING PROTEIN"/>
    <property type="match status" value="1"/>
</dbReference>